<keyword evidence="2" id="KW-1185">Reference proteome</keyword>
<evidence type="ECO:0000313" key="2">
    <source>
        <dbReference type="Proteomes" id="UP000319143"/>
    </source>
</evidence>
<sequence length="143" mass="15033">MIIIRKPTFLIAMLSFVLISMGESRADLIVTWTDTGSNLTLSVTGSWSQWNASTAPTQTNTLTFPGGSEFDLSRGNIPSSPGAGAFAFIDQNAGGSGSISGPTVNFGTSLPATGYFLRHTSLGGFMILEADTPTTTIDPSRHQ</sequence>
<dbReference type="EMBL" id="SJPV01000031">
    <property type="protein sequence ID" value="TWU28027.1"/>
    <property type="molecule type" value="Genomic_DNA"/>
</dbReference>
<comment type="caution">
    <text evidence="1">The sequence shown here is derived from an EMBL/GenBank/DDBJ whole genome shotgun (WGS) entry which is preliminary data.</text>
</comment>
<gene>
    <name evidence="1" type="ORF">Poly41_69230</name>
</gene>
<protein>
    <submittedName>
        <fullName evidence="1">Uncharacterized protein</fullName>
    </submittedName>
</protein>
<evidence type="ECO:0000313" key="1">
    <source>
        <dbReference type="EMBL" id="TWU28027.1"/>
    </source>
</evidence>
<dbReference type="RefSeq" id="WP_146531572.1">
    <property type="nucleotide sequence ID" value="NZ_SJPV01000031.1"/>
</dbReference>
<proteinExistence type="predicted"/>
<organism evidence="1 2">
    <name type="scientific">Novipirellula artificiosorum</name>
    <dbReference type="NCBI Taxonomy" id="2528016"/>
    <lineage>
        <taxon>Bacteria</taxon>
        <taxon>Pseudomonadati</taxon>
        <taxon>Planctomycetota</taxon>
        <taxon>Planctomycetia</taxon>
        <taxon>Pirellulales</taxon>
        <taxon>Pirellulaceae</taxon>
        <taxon>Novipirellula</taxon>
    </lineage>
</organism>
<name>A0A5C6CWT9_9BACT</name>
<reference evidence="1 2" key="1">
    <citation type="submission" date="2019-02" db="EMBL/GenBank/DDBJ databases">
        <title>Deep-cultivation of Planctomycetes and their phenomic and genomic characterization uncovers novel biology.</title>
        <authorList>
            <person name="Wiegand S."/>
            <person name="Jogler M."/>
            <person name="Boedeker C."/>
            <person name="Pinto D."/>
            <person name="Vollmers J."/>
            <person name="Rivas-Marin E."/>
            <person name="Kohn T."/>
            <person name="Peeters S.H."/>
            <person name="Heuer A."/>
            <person name="Rast P."/>
            <person name="Oberbeckmann S."/>
            <person name="Bunk B."/>
            <person name="Jeske O."/>
            <person name="Meyerdierks A."/>
            <person name="Storesund J.E."/>
            <person name="Kallscheuer N."/>
            <person name="Luecker S."/>
            <person name="Lage O.M."/>
            <person name="Pohl T."/>
            <person name="Merkel B.J."/>
            <person name="Hornburger P."/>
            <person name="Mueller R.-W."/>
            <person name="Bruemmer F."/>
            <person name="Labrenz M."/>
            <person name="Spormann A.M."/>
            <person name="Op Den Camp H."/>
            <person name="Overmann J."/>
            <person name="Amann R."/>
            <person name="Jetten M.S.M."/>
            <person name="Mascher T."/>
            <person name="Medema M.H."/>
            <person name="Devos D.P."/>
            <person name="Kaster A.-K."/>
            <person name="Ovreas L."/>
            <person name="Rohde M."/>
            <person name="Galperin M.Y."/>
            <person name="Jogler C."/>
        </authorList>
    </citation>
    <scope>NUCLEOTIDE SEQUENCE [LARGE SCALE GENOMIC DNA]</scope>
    <source>
        <strain evidence="1 2">Poly41</strain>
    </source>
</reference>
<dbReference type="Proteomes" id="UP000319143">
    <property type="component" value="Unassembled WGS sequence"/>
</dbReference>
<accession>A0A5C6CWT9</accession>
<dbReference type="AlphaFoldDB" id="A0A5C6CWT9"/>